<feature type="compositionally biased region" description="Low complexity" evidence="1">
    <location>
        <begin position="48"/>
        <end position="59"/>
    </location>
</feature>
<reference evidence="2 3" key="1">
    <citation type="journal article" date="2018" name="G3 (Bethesda)">
        <title>Phylogenetic and Phylogenomic Definition of Rhizopus Species.</title>
        <authorList>
            <person name="Gryganskyi A.P."/>
            <person name="Golan J."/>
            <person name="Dolatabadi S."/>
            <person name="Mondo S."/>
            <person name="Robb S."/>
            <person name="Idnurm A."/>
            <person name="Muszewska A."/>
            <person name="Steczkiewicz K."/>
            <person name="Masonjones S."/>
            <person name="Liao H.L."/>
            <person name="Gajdeczka M.T."/>
            <person name="Anike F."/>
            <person name="Vuek A."/>
            <person name="Anishchenko I.M."/>
            <person name="Voigt K."/>
            <person name="de Hoog G.S."/>
            <person name="Smith M.E."/>
            <person name="Heitman J."/>
            <person name="Vilgalys R."/>
            <person name="Stajich J.E."/>
        </authorList>
    </citation>
    <scope>NUCLEOTIDE SEQUENCE [LARGE SCALE GENOMIC DNA]</scope>
    <source>
        <strain evidence="2 3">LSU 92-RS-03</strain>
    </source>
</reference>
<protein>
    <submittedName>
        <fullName evidence="2">Uncharacterized protein</fullName>
    </submittedName>
</protein>
<feature type="non-terminal residue" evidence="2">
    <location>
        <position position="1"/>
    </location>
</feature>
<proteinExistence type="predicted"/>
<dbReference type="EMBL" id="PJQM01001617">
    <property type="protein sequence ID" value="RCI01902.1"/>
    <property type="molecule type" value="Genomic_DNA"/>
</dbReference>
<dbReference type="Proteomes" id="UP000253551">
    <property type="component" value="Unassembled WGS sequence"/>
</dbReference>
<evidence type="ECO:0000313" key="3">
    <source>
        <dbReference type="Proteomes" id="UP000253551"/>
    </source>
</evidence>
<evidence type="ECO:0000313" key="2">
    <source>
        <dbReference type="EMBL" id="RCI01902.1"/>
    </source>
</evidence>
<feature type="region of interest" description="Disordered" evidence="1">
    <location>
        <begin position="43"/>
        <end position="94"/>
    </location>
</feature>
<feature type="compositionally biased region" description="Polar residues" evidence="1">
    <location>
        <begin position="70"/>
        <end position="86"/>
    </location>
</feature>
<organism evidence="2 3">
    <name type="scientific">Rhizopus stolonifer</name>
    <name type="common">Rhizopus nigricans</name>
    <dbReference type="NCBI Taxonomy" id="4846"/>
    <lineage>
        <taxon>Eukaryota</taxon>
        <taxon>Fungi</taxon>
        <taxon>Fungi incertae sedis</taxon>
        <taxon>Mucoromycota</taxon>
        <taxon>Mucoromycotina</taxon>
        <taxon>Mucoromycetes</taxon>
        <taxon>Mucorales</taxon>
        <taxon>Mucorineae</taxon>
        <taxon>Rhizopodaceae</taxon>
        <taxon>Rhizopus</taxon>
    </lineage>
</organism>
<name>A0A367KJ74_RHIST</name>
<evidence type="ECO:0000256" key="1">
    <source>
        <dbReference type="SAM" id="MobiDB-lite"/>
    </source>
</evidence>
<sequence>AEREQMVEAERKRIEELSKVPKKKGILLPGVSNLIKSRRSSSIYDIPSNNSNKRQNNSRVTLKPSRSESDTQVMLHSSESNFLVQETKSKKNMK</sequence>
<comment type="caution">
    <text evidence="2">The sequence shown here is derived from an EMBL/GenBank/DDBJ whole genome shotgun (WGS) entry which is preliminary data.</text>
</comment>
<gene>
    <name evidence="2" type="ORF">CU098_000679</name>
</gene>
<keyword evidence="3" id="KW-1185">Reference proteome</keyword>
<accession>A0A367KJ74</accession>
<dbReference type="AlphaFoldDB" id="A0A367KJ74"/>